<comment type="caution">
    <text evidence="5">Lacks conserved residue(s) required for the propagation of feature annotation.</text>
</comment>
<proteinExistence type="inferred from homology"/>
<dbReference type="RefSeq" id="WP_069005620.1">
    <property type="nucleotide sequence ID" value="NZ_LVJX01000010.1"/>
</dbReference>
<dbReference type="HAMAP" id="MF_01281">
    <property type="entry name" value="MTA_SAH_deamin"/>
    <property type="match status" value="1"/>
</dbReference>
<reference evidence="7 8" key="1">
    <citation type="submission" date="2016-03" db="EMBL/GenBank/DDBJ databases">
        <title>Chemosynthetic sulphur-oxidizing symbionts of marine invertebrate animals are capable of nitrogen fixation.</title>
        <authorList>
            <person name="Petersen J.M."/>
            <person name="Kemper A."/>
            <person name="Gruber-Vodicka H."/>
            <person name="Cardini U."/>
            <person name="Geest Mvander."/>
            <person name="Kleiner M."/>
            <person name="Bulgheresi S."/>
            <person name="Fussmann M."/>
            <person name="Herbold C."/>
            <person name="Seah B.K.B."/>
            <person name="Antony C.Paul."/>
            <person name="Liu D."/>
            <person name="Belitz A."/>
            <person name="Weber M."/>
        </authorList>
    </citation>
    <scope>NUCLEOTIDE SEQUENCE [LARGE SCALE GENOMIC DNA]</scope>
    <source>
        <strain evidence="7">G_D</strain>
    </source>
</reference>
<evidence type="ECO:0000256" key="5">
    <source>
        <dbReference type="HAMAP-Rule" id="MF_01281"/>
    </source>
</evidence>
<dbReference type="InterPro" id="IPR032466">
    <property type="entry name" value="Metal_Hydrolase"/>
</dbReference>
<feature type="binding site" evidence="5">
    <location>
        <position position="192"/>
    </location>
    <ligand>
        <name>substrate</name>
    </ligand>
</feature>
<comment type="catalytic activity">
    <reaction evidence="5">
        <text>S-methyl-5'-thioadenosine + H2O + H(+) = S-methyl-5'-thioinosine + NH4(+)</text>
        <dbReference type="Rhea" id="RHEA:25025"/>
        <dbReference type="ChEBI" id="CHEBI:15377"/>
        <dbReference type="ChEBI" id="CHEBI:15378"/>
        <dbReference type="ChEBI" id="CHEBI:17509"/>
        <dbReference type="ChEBI" id="CHEBI:28938"/>
        <dbReference type="ChEBI" id="CHEBI:48595"/>
        <dbReference type="EC" id="3.5.4.31"/>
    </reaction>
</comment>
<keyword evidence="4 5" id="KW-0862">Zinc</keyword>
<feature type="binding site" evidence="5">
    <location>
        <position position="219"/>
    </location>
    <ligand>
        <name>Zn(2+)</name>
        <dbReference type="ChEBI" id="CHEBI:29105"/>
    </ligand>
</feature>
<feature type="domain" description="Amidohydrolase-related" evidence="6">
    <location>
        <begin position="62"/>
        <end position="410"/>
    </location>
</feature>
<dbReference type="InterPro" id="IPR006680">
    <property type="entry name" value="Amidohydro-rel"/>
</dbReference>
<accession>A0A1E2US83</accession>
<name>A0A1E2US83_9GAMM</name>
<dbReference type="InterPro" id="IPR011059">
    <property type="entry name" value="Metal-dep_hydrolase_composite"/>
</dbReference>
<dbReference type="Gene3D" id="2.30.40.10">
    <property type="entry name" value="Urease, subunit C, domain 1"/>
    <property type="match status" value="1"/>
</dbReference>
<evidence type="ECO:0000313" key="7">
    <source>
        <dbReference type="EMBL" id="ODB97638.1"/>
    </source>
</evidence>
<dbReference type="GO" id="GO:0090614">
    <property type="term" value="F:5'-methylthioadenosine deaminase activity"/>
    <property type="evidence" value="ECO:0007669"/>
    <property type="project" value="UniProtKB-UniRule"/>
</dbReference>
<dbReference type="SUPFAM" id="SSF51338">
    <property type="entry name" value="Composite domain of metallo-dependent hydrolases"/>
    <property type="match status" value="1"/>
</dbReference>
<evidence type="ECO:0000256" key="3">
    <source>
        <dbReference type="ARBA" id="ARBA00022801"/>
    </source>
</evidence>
<feature type="binding site" evidence="5">
    <location>
        <position position="70"/>
    </location>
    <ligand>
        <name>Zn(2+)</name>
        <dbReference type="ChEBI" id="CHEBI:29105"/>
    </ligand>
</feature>
<comment type="similarity">
    <text evidence="1">Belongs to the metallo-dependent hydrolases superfamily. ATZ/TRZ family.</text>
</comment>
<feature type="binding site" evidence="5">
    <location>
        <position position="222"/>
    </location>
    <ligand>
        <name>substrate</name>
    </ligand>
</feature>
<dbReference type="Gene3D" id="3.20.20.140">
    <property type="entry name" value="Metal-dependent hydrolases"/>
    <property type="match status" value="1"/>
</dbReference>
<feature type="binding site" evidence="5">
    <location>
        <position position="307"/>
    </location>
    <ligand>
        <name>Zn(2+)</name>
        <dbReference type="ChEBI" id="CHEBI:29105"/>
    </ligand>
</feature>
<evidence type="ECO:0000256" key="2">
    <source>
        <dbReference type="ARBA" id="ARBA00022723"/>
    </source>
</evidence>
<comment type="caution">
    <text evidence="7">The sequence shown here is derived from an EMBL/GenBank/DDBJ whole genome shotgun (WGS) entry which is preliminary data.</text>
</comment>
<dbReference type="GO" id="GO:0046872">
    <property type="term" value="F:metal ion binding"/>
    <property type="evidence" value="ECO:0007669"/>
    <property type="project" value="UniProtKB-KW"/>
</dbReference>
<dbReference type="EC" id="3.5.4.28" evidence="5"/>
<keyword evidence="8" id="KW-1185">Reference proteome</keyword>
<dbReference type="CDD" id="cd01298">
    <property type="entry name" value="ATZ_TRZ_like"/>
    <property type="match status" value="1"/>
</dbReference>
<dbReference type="EC" id="3.5.4.31" evidence="5"/>
<dbReference type="AlphaFoldDB" id="A0A1E2US83"/>
<feature type="binding site" evidence="5">
    <location>
        <position position="307"/>
    </location>
    <ligand>
        <name>substrate</name>
    </ligand>
</feature>
<feature type="binding site" evidence="5">
    <location>
        <position position="99"/>
    </location>
    <ligand>
        <name>substrate</name>
    </ligand>
</feature>
<dbReference type="Proteomes" id="UP000094849">
    <property type="component" value="Unassembled WGS sequence"/>
</dbReference>
<keyword evidence="2 5" id="KW-0479">Metal-binding</keyword>
<evidence type="ECO:0000313" key="8">
    <source>
        <dbReference type="Proteomes" id="UP000094849"/>
    </source>
</evidence>
<dbReference type="PANTHER" id="PTHR43794:SF11">
    <property type="entry name" value="AMIDOHYDROLASE-RELATED DOMAIN-CONTAINING PROTEIN"/>
    <property type="match status" value="1"/>
</dbReference>
<organism evidence="7 8">
    <name type="scientific">Candidatus Thiodiazotropha endoloripes</name>
    <dbReference type="NCBI Taxonomy" id="1818881"/>
    <lineage>
        <taxon>Bacteria</taxon>
        <taxon>Pseudomonadati</taxon>
        <taxon>Pseudomonadota</taxon>
        <taxon>Gammaproteobacteria</taxon>
        <taxon>Chromatiales</taxon>
        <taxon>Sedimenticolaceae</taxon>
        <taxon>Candidatus Thiodiazotropha</taxon>
    </lineage>
</organism>
<comment type="similarity">
    <text evidence="5">Belongs to the metallo-dependent hydrolases superfamily. MTA/SAH deaminase family.</text>
</comment>
<sequence length="446" mass="48383">MPQQVDLLIHAEWIIPVVPENQVLTHHSLAVSGGRIERILPRSQAESELDALQTIDLPGQALIPGLINAHTHASMSLLRGLADDLPLMTWLNEHIWPAETQWVNEEFIHDGSQLAIAEMLLSGTTCFNDMYFFPDITGRVADHAGIRAVLGLIAIDFPSAWAADGDEYIHKGLEVHDQFRNNSRIHSAFAPHAPYSVGDQVLKRIAVLADELEIPIHMHLHETQDEIVQGQQQHGNRPMQRLNELGLLSPALAAVHMTHLQPEEIELFASSGAHVVHCPESNLKLASGFCPVAEMIKSDINIALGTDGAASNNDLDMFSEMRTAALLAKGVAVDASAVPAAKALSMATINGAKALGLQEITGSLEIGKSADLISVDLARLASQPIYHPISQLVYAAGREQVCHVWVAGQQLVNNHTLTTLNQPQLIKQASSWAERIAASDSAQQDS</sequence>
<evidence type="ECO:0000256" key="1">
    <source>
        <dbReference type="ARBA" id="ARBA00006745"/>
    </source>
</evidence>
<dbReference type="GO" id="GO:0050270">
    <property type="term" value="F:S-adenosylhomocysteine deaminase activity"/>
    <property type="evidence" value="ECO:0007669"/>
    <property type="project" value="UniProtKB-UniRule"/>
</dbReference>
<dbReference type="InterPro" id="IPR050287">
    <property type="entry name" value="MTA/SAH_deaminase"/>
</dbReference>
<keyword evidence="3 5" id="KW-0378">Hydrolase</keyword>
<dbReference type="InterPro" id="IPR023512">
    <property type="entry name" value="Deaminase_MtaD/DadD"/>
</dbReference>
<evidence type="ECO:0000256" key="4">
    <source>
        <dbReference type="ARBA" id="ARBA00022833"/>
    </source>
</evidence>
<comment type="cofactor">
    <cofactor evidence="5">
        <name>Zn(2+)</name>
        <dbReference type="ChEBI" id="CHEBI:29105"/>
    </cofactor>
    <text evidence="5">Binds 1 zinc ion per subunit.</text>
</comment>
<dbReference type="SUPFAM" id="SSF51556">
    <property type="entry name" value="Metallo-dependent hydrolases"/>
    <property type="match status" value="1"/>
</dbReference>
<comment type="catalytic activity">
    <reaction evidence="5">
        <text>S-adenosyl-L-homocysteine + H2O + H(+) = S-inosyl-L-homocysteine + NH4(+)</text>
        <dbReference type="Rhea" id="RHEA:20716"/>
        <dbReference type="ChEBI" id="CHEBI:15377"/>
        <dbReference type="ChEBI" id="CHEBI:15378"/>
        <dbReference type="ChEBI" id="CHEBI:28938"/>
        <dbReference type="ChEBI" id="CHEBI:57856"/>
        <dbReference type="ChEBI" id="CHEBI:57985"/>
        <dbReference type="EC" id="3.5.4.28"/>
    </reaction>
</comment>
<dbReference type="STRING" id="1818881.A3196_13255"/>
<dbReference type="EMBL" id="LVJZ01000003">
    <property type="protein sequence ID" value="ODB97638.1"/>
    <property type="molecule type" value="Genomic_DNA"/>
</dbReference>
<evidence type="ECO:0000259" key="6">
    <source>
        <dbReference type="Pfam" id="PF01979"/>
    </source>
</evidence>
<dbReference type="Pfam" id="PF01979">
    <property type="entry name" value="Amidohydro_1"/>
    <property type="match status" value="1"/>
</dbReference>
<dbReference type="FunFam" id="3.20.20.140:FF:000014">
    <property type="entry name" value="5-methylthioadenosine/S-adenosylhomocysteine deaminase"/>
    <property type="match status" value="1"/>
</dbReference>
<comment type="function">
    <text evidence="5">Catalyzes the deamination of 5-methylthioadenosine and S-adenosyl-L-homocysteine into 5-methylthioinosine and S-inosyl-L-homocysteine, respectively. Is also able to deaminate adenosine.</text>
</comment>
<feature type="binding site" evidence="5">
    <location>
        <position position="72"/>
    </location>
    <ligand>
        <name>Zn(2+)</name>
        <dbReference type="ChEBI" id="CHEBI:29105"/>
    </ligand>
</feature>
<gene>
    <name evidence="5" type="primary">mtaD</name>
    <name evidence="7" type="ORF">A3196_13255</name>
</gene>
<dbReference type="NCBIfam" id="NF006549">
    <property type="entry name" value="PRK09045.1"/>
    <property type="match status" value="1"/>
</dbReference>
<protein>
    <recommendedName>
        <fullName evidence="5">5-methylthioadenosine/S-adenosylhomocysteine deaminase</fullName>
        <shortName evidence="5">MTA/SAH deaminase</shortName>
        <ecNumber evidence="5">3.5.4.28</ecNumber>
        <ecNumber evidence="5">3.5.4.31</ecNumber>
    </recommendedName>
</protein>
<dbReference type="PANTHER" id="PTHR43794">
    <property type="entry name" value="AMINOHYDROLASE SSNA-RELATED"/>
    <property type="match status" value="1"/>
</dbReference>